<dbReference type="OrthoDB" id="5289056at2"/>
<dbReference type="Pfam" id="PF25145">
    <property type="entry name" value="NfeD1b_N"/>
    <property type="match status" value="1"/>
</dbReference>
<evidence type="ECO:0000259" key="7">
    <source>
        <dbReference type="Pfam" id="PF01957"/>
    </source>
</evidence>
<evidence type="ECO:0000256" key="5">
    <source>
        <dbReference type="SAM" id="Phobius"/>
    </source>
</evidence>
<feature type="transmembrane region" description="Helical" evidence="5">
    <location>
        <begin position="357"/>
        <end position="379"/>
    </location>
</feature>
<feature type="chain" id="PRO_5011756182" evidence="6">
    <location>
        <begin position="24"/>
        <end position="450"/>
    </location>
</feature>
<evidence type="ECO:0000259" key="9">
    <source>
        <dbReference type="Pfam" id="PF25145"/>
    </source>
</evidence>
<dbReference type="InterPro" id="IPR012340">
    <property type="entry name" value="NA-bd_OB-fold"/>
</dbReference>
<dbReference type="GO" id="GO:0016020">
    <property type="term" value="C:membrane"/>
    <property type="evidence" value="ECO:0007669"/>
    <property type="project" value="UniProtKB-SubCell"/>
</dbReference>
<dbReference type="AlphaFoldDB" id="A0A1I2W5L0"/>
<name>A0A1I2W5L0_9GAMM</name>
<keyword evidence="3 5" id="KW-1133">Transmembrane helix</keyword>
<organism evidence="10 11">
    <name type="scientific">Neptunomonas qingdaonensis</name>
    <dbReference type="NCBI Taxonomy" id="1045558"/>
    <lineage>
        <taxon>Bacteria</taxon>
        <taxon>Pseudomonadati</taxon>
        <taxon>Pseudomonadota</taxon>
        <taxon>Gammaproteobacteria</taxon>
        <taxon>Oceanospirillales</taxon>
        <taxon>Oceanospirillaceae</taxon>
        <taxon>Neptunomonas</taxon>
    </lineage>
</organism>
<proteinExistence type="predicted"/>
<dbReference type="Pfam" id="PF24961">
    <property type="entry name" value="NfeD_membrane"/>
    <property type="match status" value="1"/>
</dbReference>
<evidence type="ECO:0000256" key="2">
    <source>
        <dbReference type="ARBA" id="ARBA00022692"/>
    </source>
</evidence>
<dbReference type="InterPro" id="IPR056739">
    <property type="entry name" value="NfeD_membrane"/>
</dbReference>
<evidence type="ECO:0000313" key="11">
    <source>
        <dbReference type="Proteomes" id="UP000198623"/>
    </source>
</evidence>
<dbReference type="RefSeq" id="WP_090730858.1">
    <property type="nucleotide sequence ID" value="NZ_FOOU01000022.1"/>
</dbReference>
<evidence type="ECO:0000256" key="3">
    <source>
        <dbReference type="ARBA" id="ARBA00022989"/>
    </source>
</evidence>
<keyword evidence="2 5" id="KW-0812">Transmembrane</keyword>
<keyword evidence="10" id="KW-0645">Protease</keyword>
<dbReference type="Pfam" id="PF01957">
    <property type="entry name" value="NfeD"/>
    <property type="match status" value="1"/>
</dbReference>
<feature type="signal peptide" evidence="6">
    <location>
        <begin position="1"/>
        <end position="23"/>
    </location>
</feature>
<evidence type="ECO:0000256" key="1">
    <source>
        <dbReference type="ARBA" id="ARBA00004141"/>
    </source>
</evidence>
<dbReference type="GO" id="GO:0006508">
    <property type="term" value="P:proteolysis"/>
    <property type="evidence" value="ECO:0007669"/>
    <property type="project" value="UniProtKB-KW"/>
</dbReference>
<dbReference type="InterPro" id="IPR029045">
    <property type="entry name" value="ClpP/crotonase-like_dom_sf"/>
</dbReference>
<dbReference type="Gene3D" id="2.40.50.140">
    <property type="entry name" value="Nucleic acid-binding proteins"/>
    <property type="match status" value="1"/>
</dbReference>
<evidence type="ECO:0000259" key="8">
    <source>
        <dbReference type="Pfam" id="PF24961"/>
    </source>
</evidence>
<dbReference type="GO" id="GO:0008233">
    <property type="term" value="F:peptidase activity"/>
    <property type="evidence" value="ECO:0007669"/>
    <property type="project" value="UniProtKB-KW"/>
</dbReference>
<keyword evidence="10" id="KW-0378">Hydrolase</keyword>
<dbReference type="InterPro" id="IPR056738">
    <property type="entry name" value="NfeD1b_N"/>
</dbReference>
<dbReference type="Gene3D" id="3.90.226.10">
    <property type="entry name" value="2-enoyl-CoA Hydratase, Chain A, domain 1"/>
    <property type="match status" value="1"/>
</dbReference>
<protein>
    <submittedName>
        <fullName evidence="10">Membrane-bound serine protease (ClpP class)</fullName>
    </submittedName>
</protein>
<feature type="domain" description="NfeD integral membrane" evidence="8">
    <location>
        <begin position="258"/>
        <end position="371"/>
    </location>
</feature>
<dbReference type="PANTHER" id="PTHR33507:SF4">
    <property type="entry name" value="NODULATION COMPETITIVENESS PROTEIN NFED"/>
    <property type="match status" value="1"/>
</dbReference>
<evidence type="ECO:0000256" key="6">
    <source>
        <dbReference type="SAM" id="SignalP"/>
    </source>
</evidence>
<dbReference type="InterPro" id="IPR002810">
    <property type="entry name" value="NfeD-like_C"/>
</dbReference>
<feature type="transmembrane region" description="Helical" evidence="5">
    <location>
        <begin position="327"/>
        <end position="345"/>
    </location>
</feature>
<feature type="transmembrane region" description="Helical" evidence="5">
    <location>
        <begin position="250"/>
        <end position="272"/>
    </location>
</feature>
<dbReference type="SUPFAM" id="SSF141322">
    <property type="entry name" value="NfeD domain-like"/>
    <property type="match status" value="1"/>
</dbReference>
<dbReference type="EMBL" id="FOOU01000022">
    <property type="protein sequence ID" value="SFG96653.1"/>
    <property type="molecule type" value="Genomic_DNA"/>
</dbReference>
<dbReference type="SUPFAM" id="SSF52096">
    <property type="entry name" value="ClpP/crotonase"/>
    <property type="match status" value="1"/>
</dbReference>
<keyword evidence="11" id="KW-1185">Reference proteome</keyword>
<feature type="transmembrane region" description="Helical" evidence="5">
    <location>
        <begin position="279"/>
        <end position="297"/>
    </location>
</feature>
<dbReference type="CDD" id="cd07020">
    <property type="entry name" value="Clp_protease_NfeD_1"/>
    <property type="match status" value="1"/>
</dbReference>
<accession>A0A1I2W5L0</accession>
<dbReference type="Proteomes" id="UP000198623">
    <property type="component" value="Unassembled WGS sequence"/>
</dbReference>
<feature type="domain" description="NfeD1b N-terminal" evidence="9">
    <location>
        <begin position="26"/>
        <end position="127"/>
    </location>
</feature>
<keyword evidence="6" id="KW-0732">Signal</keyword>
<evidence type="ECO:0000313" key="10">
    <source>
        <dbReference type="EMBL" id="SFG96653.1"/>
    </source>
</evidence>
<reference evidence="11" key="1">
    <citation type="submission" date="2016-10" db="EMBL/GenBank/DDBJ databases">
        <authorList>
            <person name="Varghese N."/>
            <person name="Submissions S."/>
        </authorList>
    </citation>
    <scope>NUCLEOTIDE SEQUENCE [LARGE SCALE GENOMIC DNA]</scope>
    <source>
        <strain evidence="11">CGMCC 1.10971</strain>
    </source>
</reference>
<evidence type="ECO:0000256" key="4">
    <source>
        <dbReference type="ARBA" id="ARBA00023136"/>
    </source>
</evidence>
<dbReference type="InterPro" id="IPR052165">
    <property type="entry name" value="Membrane_assoc_protease"/>
</dbReference>
<sequence length="450" mass="47855">MSHIKHYSYVFLLFCFLQIPAHASNKVWLIDVKGGIGPATADHMVRGLEQAQEEQAPFVILKIDTPGGLDSAMRQMIKAVLASGIPIIGYVSPSGARAASAGTYLLYATHIAAMAPATNLGAATPVQIGAPELPSIPNQKDSEGTDEQPALVGSTAMERKIINDAVAYIKGLADLRERNSEWAALAVREGVSLPAEEALSLGVIDLVAADINNLMQQLDGYIVKLGDEELTLSTSEVDLYYHPIDWRNEFLSVITDPNVAYILILIGVYGLIFEASSPGFGVPGIIGAVCIFVALYAFQVLPVSYAGLALMVLGIGLMTAEAFAPSFGILGLGGIAAFTIGSIILMDTELTEYQIAIPLILAFTAFSTVLLVFTLGLLVKARKQVVVTGINHYVGSIAEVESLHGDTPLVRLDGELWQVQCDQPLALHDSVTVRAAEGVGLVVTKNNGER</sequence>
<dbReference type="PANTHER" id="PTHR33507">
    <property type="entry name" value="INNER MEMBRANE PROTEIN YBBJ"/>
    <property type="match status" value="1"/>
</dbReference>
<keyword evidence="4 5" id="KW-0472">Membrane</keyword>
<gene>
    <name evidence="10" type="ORF">SAMN05216175_12241</name>
</gene>
<comment type="subcellular location">
    <subcellularLocation>
        <location evidence="1">Membrane</location>
        <topology evidence="1">Multi-pass membrane protein</topology>
    </subcellularLocation>
</comment>
<feature type="domain" description="NfeD-like C-terminal" evidence="7">
    <location>
        <begin position="392"/>
        <end position="445"/>
    </location>
</feature>
<dbReference type="STRING" id="1045558.SAMN05216175_12241"/>
<dbReference type="FunFam" id="3.90.226.10:FF:000089">
    <property type="entry name" value="Membrane-bound serine protease"/>
    <property type="match status" value="1"/>
</dbReference>